<dbReference type="Gramene" id="VVA11844">
    <property type="protein sequence ID" value="VVA11844"/>
    <property type="gene ID" value="Prudul26B016314"/>
</dbReference>
<organism evidence="2 3">
    <name type="scientific">Prunus dulcis</name>
    <name type="common">Almond</name>
    <name type="synonym">Amygdalus dulcis</name>
    <dbReference type="NCBI Taxonomy" id="3755"/>
    <lineage>
        <taxon>Eukaryota</taxon>
        <taxon>Viridiplantae</taxon>
        <taxon>Streptophyta</taxon>
        <taxon>Embryophyta</taxon>
        <taxon>Tracheophyta</taxon>
        <taxon>Spermatophyta</taxon>
        <taxon>Magnoliopsida</taxon>
        <taxon>eudicotyledons</taxon>
        <taxon>Gunneridae</taxon>
        <taxon>Pentapetalae</taxon>
        <taxon>rosids</taxon>
        <taxon>fabids</taxon>
        <taxon>Rosales</taxon>
        <taxon>Rosaceae</taxon>
        <taxon>Amygdaloideae</taxon>
        <taxon>Amygdaleae</taxon>
        <taxon>Prunus</taxon>
    </lineage>
</organism>
<feature type="region of interest" description="Disordered" evidence="1">
    <location>
        <begin position="1"/>
        <end position="88"/>
    </location>
</feature>
<protein>
    <submittedName>
        <fullName evidence="2">Uncharacterized protein</fullName>
    </submittedName>
</protein>
<reference evidence="3" key="1">
    <citation type="journal article" date="2020" name="Plant J.">
        <title>Transposons played a major role in the diversification between the closely related almond and peach genomes: results from the almond genome sequence.</title>
        <authorList>
            <person name="Alioto T."/>
            <person name="Alexiou K.G."/>
            <person name="Bardil A."/>
            <person name="Barteri F."/>
            <person name="Castanera R."/>
            <person name="Cruz F."/>
            <person name="Dhingra A."/>
            <person name="Duval H."/>
            <person name="Fernandez I Marti A."/>
            <person name="Frias L."/>
            <person name="Galan B."/>
            <person name="Garcia J.L."/>
            <person name="Howad W."/>
            <person name="Gomez-Garrido J."/>
            <person name="Gut M."/>
            <person name="Julca I."/>
            <person name="Morata J."/>
            <person name="Puigdomenech P."/>
            <person name="Ribeca P."/>
            <person name="Rubio Cabetas M.J."/>
            <person name="Vlasova A."/>
            <person name="Wirthensohn M."/>
            <person name="Garcia-Mas J."/>
            <person name="Gabaldon T."/>
            <person name="Casacuberta J.M."/>
            <person name="Arus P."/>
        </authorList>
    </citation>
    <scope>NUCLEOTIDE SEQUENCE [LARGE SCALE GENOMIC DNA]</scope>
    <source>
        <strain evidence="3">cv. Texas</strain>
    </source>
</reference>
<gene>
    <name evidence="2" type="ORF">ALMOND_2B016314</name>
</gene>
<feature type="compositionally biased region" description="Basic and acidic residues" evidence="1">
    <location>
        <begin position="73"/>
        <end position="88"/>
    </location>
</feature>
<dbReference type="AlphaFoldDB" id="A0A5E4E7T1"/>
<evidence type="ECO:0000313" key="2">
    <source>
        <dbReference type="EMBL" id="VVA11844.1"/>
    </source>
</evidence>
<evidence type="ECO:0000313" key="3">
    <source>
        <dbReference type="Proteomes" id="UP000327085"/>
    </source>
</evidence>
<dbReference type="EMBL" id="CABIKO010000004">
    <property type="protein sequence ID" value="VVA11844.1"/>
    <property type="molecule type" value="Genomic_DNA"/>
</dbReference>
<dbReference type="Proteomes" id="UP000327085">
    <property type="component" value="Chromosome 1"/>
</dbReference>
<proteinExistence type="predicted"/>
<feature type="compositionally biased region" description="Basic and acidic residues" evidence="1">
    <location>
        <begin position="45"/>
        <end position="54"/>
    </location>
</feature>
<name>A0A5E4E7T1_PRUDU</name>
<sequence length="88" mass="9501">MTNDTNKKPIRNPTALYTAPTIVAVVSEDSNPERRSEDDSGEGGGESRDERRGDGGGCGGWARSWRIGGLSGADDRKDGDEDRHESHE</sequence>
<evidence type="ECO:0000256" key="1">
    <source>
        <dbReference type="SAM" id="MobiDB-lite"/>
    </source>
</evidence>
<dbReference type="InParanoid" id="A0A5E4E7T1"/>
<accession>A0A5E4E7T1</accession>